<dbReference type="RefSeq" id="WP_008106343.1">
    <property type="nucleotide sequence ID" value="NZ_FOSD01000007.1"/>
</dbReference>
<protein>
    <recommendedName>
        <fullName evidence="3">Phage membrane protein</fullName>
    </recommendedName>
</protein>
<comment type="caution">
    <text evidence="1">The sequence shown here is derived from an EMBL/GenBank/DDBJ whole genome shotgun (WGS) entry which is preliminary data.</text>
</comment>
<keyword evidence="2" id="KW-1185">Reference proteome</keyword>
<dbReference type="EMBL" id="FOSD01000007">
    <property type="protein sequence ID" value="SFK44162.1"/>
    <property type="molecule type" value="Genomic_DNA"/>
</dbReference>
<dbReference type="NCBIfam" id="NF045926">
    <property type="entry name" value="STM2901_fam"/>
    <property type="match status" value="1"/>
</dbReference>
<dbReference type="InterPro" id="IPR058064">
    <property type="entry name" value="STM2901-like"/>
</dbReference>
<dbReference type="InterPro" id="IPR058522">
    <property type="entry name" value="DUF8209"/>
</dbReference>
<gene>
    <name evidence="1" type="ORF">SAMN05518863_10754</name>
</gene>
<evidence type="ECO:0000313" key="1">
    <source>
        <dbReference type="EMBL" id="SFK44162.1"/>
    </source>
</evidence>
<evidence type="ECO:0008006" key="3">
    <source>
        <dbReference type="Google" id="ProtNLM"/>
    </source>
</evidence>
<proteinExistence type="predicted"/>
<dbReference type="Pfam" id="PF26636">
    <property type="entry name" value="DUF8209"/>
    <property type="match status" value="1"/>
</dbReference>
<sequence>MDTVEQLNGTYFYKGVSNVSAGELFFWILLEKIDEHVGSINNIVAVSSIILGLPLLSTRGKPGNATPGTSIASKYSRQLLNVKLPRPLPKFTNTSIKLLKPMWTNNLGAFVGRTVPVVGWALLTNDVAQIVYKTVSTYNMIVREEDRVW</sequence>
<reference evidence="1 2" key="1">
    <citation type="submission" date="2016-10" db="EMBL/GenBank/DDBJ databases">
        <authorList>
            <person name="Varghese N."/>
            <person name="Submissions S."/>
        </authorList>
    </citation>
    <scope>NUCLEOTIDE SEQUENCE [LARGE SCALE GENOMIC DNA]</scope>
    <source>
        <strain evidence="1 2">YR512</strain>
    </source>
</reference>
<name>A0A1I3ZJC3_9GAMM</name>
<accession>A0A1I3ZJC3</accession>
<evidence type="ECO:0000313" key="2">
    <source>
        <dbReference type="Proteomes" id="UP000198841"/>
    </source>
</evidence>
<dbReference type="Proteomes" id="UP000198841">
    <property type="component" value="Unassembled WGS sequence"/>
</dbReference>
<organism evidence="1 2">
    <name type="scientific">Candidatus Pantoea symbiotica</name>
    <dbReference type="NCBI Taxonomy" id="1884370"/>
    <lineage>
        <taxon>Bacteria</taxon>
        <taxon>Pseudomonadati</taxon>
        <taxon>Pseudomonadota</taxon>
        <taxon>Gammaproteobacteria</taxon>
        <taxon>Enterobacterales</taxon>
        <taxon>Erwiniaceae</taxon>
        <taxon>Pantoea</taxon>
    </lineage>
</organism>